<accession>A0ABT0GRC2</accession>
<evidence type="ECO:0000259" key="1">
    <source>
        <dbReference type="Pfam" id="PF00583"/>
    </source>
</evidence>
<dbReference type="SUPFAM" id="SSF55729">
    <property type="entry name" value="Acyl-CoA N-acyltransferases (Nat)"/>
    <property type="match status" value="1"/>
</dbReference>
<feature type="domain" description="N-acetyltransferase" evidence="1">
    <location>
        <begin position="43"/>
        <end position="161"/>
    </location>
</feature>
<dbReference type="CDD" id="cd04301">
    <property type="entry name" value="NAT_SF"/>
    <property type="match status" value="1"/>
</dbReference>
<gene>
    <name evidence="2" type="ORF">M0H32_07470</name>
</gene>
<dbReference type="EMBL" id="JALNMJ010000004">
    <property type="protein sequence ID" value="MCK7611993.1"/>
    <property type="molecule type" value="Genomic_DNA"/>
</dbReference>
<comment type="caution">
    <text evidence="2">The sequence shown here is derived from an EMBL/GenBank/DDBJ whole genome shotgun (WGS) entry which is preliminary data.</text>
</comment>
<dbReference type="Proteomes" id="UP001431221">
    <property type="component" value="Unassembled WGS sequence"/>
</dbReference>
<dbReference type="Gene3D" id="3.40.630.30">
    <property type="match status" value="1"/>
</dbReference>
<keyword evidence="3" id="KW-1185">Reference proteome</keyword>
<sequence length="255" mass="28344">MLPIELDQACVDAEAHLISRFSASGLSLQVGSDFRSFELFACAYDRELTEHFSVKFQAITPPRGFWMMLVAPEGEVVATVAARLDDLGESTLADYWKLILPIVYRDAYGAPVSLRERQPSFVQEATGRVIYLGEMWVHPDWRKTGIGSDLAKLVQLRAFRRFSPVNALYVWMRPREIKGGFASSCGFQTLIENAINWDRPPAERDAKSSVSELWLAGNKASALHDLVYDLSAGTPRGLLKAGDAAVLSVSCDREE</sequence>
<protein>
    <submittedName>
        <fullName evidence="2">GNAT family N-acetyltransferase</fullName>
    </submittedName>
</protein>
<organism evidence="2 3">
    <name type="scientific">Roseibium sediminicola</name>
    <dbReference type="NCBI Taxonomy" id="2933272"/>
    <lineage>
        <taxon>Bacteria</taxon>
        <taxon>Pseudomonadati</taxon>
        <taxon>Pseudomonadota</taxon>
        <taxon>Alphaproteobacteria</taxon>
        <taxon>Hyphomicrobiales</taxon>
        <taxon>Stappiaceae</taxon>
        <taxon>Roseibium</taxon>
    </lineage>
</organism>
<evidence type="ECO:0000313" key="2">
    <source>
        <dbReference type="EMBL" id="MCK7611993.1"/>
    </source>
</evidence>
<proteinExistence type="predicted"/>
<dbReference type="Pfam" id="PF00583">
    <property type="entry name" value="Acetyltransf_1"/>
    <property type="match status" value="1"/>
</dbReference>
<dbReference type="RefSeq" id="WP_248152755.1">
    <property type="nucleotide sequence ID" value="NZ_JALNMJ010000004.1"/>
</dbReference>
<reference evidence="2" key="1">
    <citation type="submission" date="2022-04" db="EMBL/GenBank/DDBJ databases">
        <title>Roseibium sp. CAU 1639 isolated from mud.</title>
        <authorList>
            <person name="Kim W."/>
        </authorList>
    </citation>
    <scope>NUCLEOTIDE SEQUENCE</scope>
    <source>
        <strain evidence="2">CAU 1639</strain>
    </source>
</reference>
<dbReference type="InterPro" id="IPR016181">
    <property type="entry name" value="Acyl_CoA_acyltransferase"/>
</dbReference>
<dbReference type="InterPro" id="IPR000182">
    <property type="entry name" value="GNAT_dom"/>
</dbReference>
<name>A0ABT0GRC2_9HYPH</name>
<evidence type="ECO:0000313" key="3">
    <source>
        <dbReference type="Proteomes" id="UP001431221"/>
    </source>
</evidence>